<evidence type="ECO:0000256" key="2">
    <source>
        <dbReference type="SAM" id="MobiDB-lite"/>
    </source>
</evidence>
<dbReference type="AlphaFoldDB" id="A0A1G1YT27"/>
<reference evidence="3 4" key="1">
    <citation type="journal article" date="2016" name="Nat. Commun.">
        <title>Thousands of microbial genomes shed light on interconnected biogeochemical processes in an aquifer system.</title>
        <authorList>
            <person name="Anantharaman K."/>
            <person name="Brown C.T."/>
            <person name="Hug L.A."/>
            <person name="Sharon I."/>
            <person name="Castelle C.J."/>
            <person name="Probst A.J."/>
            <person name="Thomas B.C."/>
            <person name="Singh A."/>
            <person name="Wilkins M.J."/>
            <person name="Karaoz U."/>
            <person name="Brodie E.L."/>
            <person name="Williams K.H."/>
            <person name="Hubbard S.S."/>
            <person name="Banfield J.F."/>
        </authorList>
    </citation>
    <scope>NUCLEOTIDE SEQUENCE [LARGE SCALE GENOMIC DNA]</scope>
</reference>
<evidence type="ECO:0000313" key="3">
    <source>
        <dbReference type="EMBL" id="OGY55464.1"/>
    </source>
</evidence>
<protein>
    <submittedName>
        <fullName evidence="3">Uncharacterized protein</fullName>
    </submittedName>
</protein>
<feature type="region of interest" description="Disordered" evidence="2">
    <location>
        <begin position="90"/>
        <end position="154"/>
    </location>
</feature>
<comment type="caution">
    <text evidence="3">The sequence shown here is derived from an EMBL/GenBank/DDBJ whole genome shotgun (WGS) entry which is preliminary data.</text>
</comment>
<proteinExistence type="predicted"/>
<name>A0A1G1YT27_9BACT</name>
<evidence type="ECO:0000313" key="4">
    <source>
        <dbReference type="Proteomes" id="UP000178122"/>
    </source>
</evidence>
<organism evidence="3 4">
    <name type="scientific">Candidatus Buchananbacteria bacterium RIFCSPLOWO2_01_FULL_40_23b</name>
    <dbReference type="NCBI Taxonomy" id="1797544"/>
    <lineage>
        <taxon>Bacteria</taxon>
        <taxon>Candidatus Buchananiibacteriota</taxon>
    </lineage>
</organism>
<dbReference type="EMBL" id="MHIN01000015">
    <property type="protein sequence ID" value="OGY55464.1"/>
    <property type="molecule type" value="Genomic_DNA"/>
</dbReference>
<dbReference type="Proteomes" id="UP000178122">
    <property type="component" value="Unassembled WGS sequence"/>
</dbReference>
<keyword evidence="1" id="KW-0175">Coiled coil</keyword>
<gene>
    <name evidence="3" type="ORF">A2912_01530</name>
</gene>
<sequence length="251" mass="28730">MADDLKNLPPEERIKRLKELEVKKKKEMEEQRVALEKQKKEIDEAEKGIVEANEELTERQNFKDKVPIEQVASEGGEGLSEEARIILKSMQKRVGEKKEDRELKEESEEKQKGKGEQHDVRRSAGCSRSGLEETVQQERRQMAGQMRGGMGGDYITALSQQPAAQLYQQMSTLYQAVETKGYMNQEEQRRVQYIASAMEKKLEDVDAGRYSLTQEAARATSLTQQMSEVVRGMYKTDGSKKAKELDWYKSG</sequence>
<accession>A0A1G1YT27</accession>
<feature type="coiled-coil region" evidence="1">
    <location>
        <begin position="17"/>
        <end position="55"/>
    </location>
</feature>
<evidence type="ECO:0000256" key="1">
    <source>
        <dbReference type="SAM" id="Coils"/>
    </source>
</evidence>
<feature type="compositionally biased region" description="Basic and acidic residues" evidence="2">
    <location>
        <begin position="93"/>
        <end position="122"/>
    </location>
</feature>